<comment type="caution">
    <text evidence="1">The sequence shown here is derived from an EMBL/GenBank/DDBJ whole genome shotgun (WGS) entry which is preliminary data.</text>
</comment>
<evidence type="ECO:0000313" key="2">
    <source>
        <dbReference type="Proteomes" id="UP001549145"/>
    </source>
</evidence>
<evidence type="ECO:0000313" key="1">
    <source>
        <dbReference type="EMBL" id="MET3691758.1"/>
    </source>
</evidence>
<dbReference type="Proteomes" id="UP001549145">
    <property type="component" value="Unassembled WGS sequence"/>
</dbReference>
<name>A0ABV2L1P3_9HYPH</name>
<proteinExistence type="predicted"/>
<accession>A0ABV2L1P3</accession>
<dbReference type="RefSeq" id="WP_238277026.1">
    <property type="nucleotide sequence ID" value="NZ_BPQL01000019.1"/>
</dbReference>
<organism evidence="1 2">
    <name type="scientific">Methylobacterium goesingense</name>
    <dbReference type="NCBI Taxonomy" id="243690"/>
    <lineage>
        <taxon>Bacteria</taxon>
        <taxon>Pseudomonadati</taxon>
        <taxon>Pseudomonadota</taxon>
        <taxon>Alphaproteobacteria</taxon>
        <taxon>Hyphomicrobiales</taxon>
        <taxon>Methylobacteriaceae</taxon>
        <taxon>Methylobacterium</taxon>
    </lineage>
</organism>
<gene>
    <name evidence="1" type="ORF">ABID43_001283</name>
</gene>
<reference evidence="1 2" key="1">
    <citation type="submission" date="2024-06" db="EMBL/GenBank/DDBJ databases">
        <title>Genomic Encyclopedia of Type Strains, Phase IV (KMG-IV): sequencing the most valuable type-strain genomes for metagenomic binning, comparative biology and taxonomic classification.</title>
        <authorList>
            <person name="Goeker M."/>
        </authorList>
    </citation>
    <scope>NUCLEOTIDE SEQUENCE [LARGE SCALE GENOMIC DNA]</scope>
    <source>
        <strain evidence="1 2">DSM 21331</strain>
    </source>
</reference>
<dbReference type="EMBL" id="JBEPMM010000002">
    <property type="protein sequence ID" value="MET3691758.1"/>
    <property type="molecule type" value="Genomic_DNA"/>
</dbReference>
<sequence>MSDLGQDDSGIEWDDGFAHQLLGATLFVGVTYLDHDGTLIRREQVFGRVETVDPEAGITILPFDGAAPFTMVPILEAIEPADPGAYQLTPEDPVVENPDYTVIFSLTAPLRH</sequence>
<keyword evidence="2" id="KW-1185">Reference proteome</keyword>
<protein>
    <submittedName>
        <fullName evidence="1">Uncharacterized protein</fullName>
    </submittedName>
</protein>